<gene>
    <name evidence="2" type="ORF">BET01_16520</name>
</gene>
<proteinExistence type="predicted"/>
<reference evidence="2 3" key="1">
    <citation type="submission" date="2016-08" db="EMBL/GenBank/DDBJ databases">
        <title>A new outlook on sporulation: Clostridium algidixylanolyticum.</title>
        <authorList>
            <person name="Poppleton D.I."/>
            <person name="Gribaldo S."/>
        </authorList>
    </citation>
    <scope>NUCLEOTIDE SEQUENCE [LARGE SCALE GENOMIC DNA]</scope>
    <source>
        <strain evidence="2 3">SPL73</strain>
    </source>
</reference>
<name>A0A419T5Z4_9FIRM</name>
<organism evidence="2 3">
    <name type="scientific">Lacrimispora algidixylanolytica</name>
    <dbReference type="NCBI Taxonomy" id="94868"/>
    <lineage>
        <taxon>Bacteria</taxon>
        <taxon>Bacillati</taxon>
        <taxon>Bacillota</taxon>
        <taxon>Clostridia</taxon>
        <taxon>Lachnospirales</taxon>
        <taxon>Lachnospiraceae</taxon>
        <taxon>Lacrimispora</taxon>
    </lineage>
</organism>
<evidence type="ECO:0000256" key="1">
    <source>
        <dbReference type="SAM" id="Phobius"/>
    </source>
</evidence>
<sequence>MGNFENIINIVGGVIGVYFIIAMLMFFRYLYFKKGRLKKALIHVLLSILLLCAVVAFYIGYGNAISSAAPEPGTFTESMKQTLDTKSPEELKFNDLSQIVMLSNFPINEEDNVYLDKIKEYYIYYQMSMETNTKTEEELSQQFDTLRANIDCR</sequence>
<dbReference type="RefSeq" id="WP_120196222.1">
    <property type="nucleotide sequence ID" value="NZ_MCIA01000009.1"/>
</dbReference>
<feature type="transmembrane region" description="Helical" evidence="1">
    <location>
        <begin position="6"/>
        <end position="28"/>
    </location>
</feature>
<keyword evidence="1" id="KW-0472">Membrane</keyword>
<dbReference type="EMBL" id="MCIA01000009">
    <property type="protein sequence ID" value="RKD32843.1"/>
    <property type="molecule type" value="Genomic_DNA"/>
</dbReference>
<evidence type="ECO:0000313" key="3">
    <source>
        <dbReference type="Proteomes" id="UP000284277"/>
    </source>
</evidence>
<accession>A0A419T5Z4</accession>
<feature type="transmembrane region" description="Helical" evidence="1">
    <location>
        <begin position="40"/>
        <end position="61"/>
    </location>
</feature>
<evidence type="ECO:0000313" key="2">
    <source>
        <dbReference type="EMBL" id="RKD32843.1"/>
    </source>
</evidence>
<keyword evidence="1" id="KW-0812">Transmembrane</keyword>
<keyword evidence="3" id="KW-1185">Reference proteome</keyword>
<dbReference type="Proteomes" id="UP000284277">
    <property type="component" value="Unassembled WGS sequence"/>
</dbReference>
<keyword evidence="1" id="KW-1133">Transmembrane helix</keyword>
<comment type="caution">
    <text evidence="2">The sequence shown here is derived from an EMBL/GenBank/DDBJ whole genome shotgun (WGS) entry which is preliminary data.</text>
</comment>
<protein>
    <submittedName>
        <fullName evidence="2">Uncharacterized protein</fullName>
    </submittedName>
</protein>
<dbReference type="AlphaFoldDB" id="A0A419T5Z4"/>